<gene>
    <name evidence="11" type="ORF">SAMN05444380_102157</name>
</gene>
<evidence type="ECO:0000256" key="6">
    <source>
        <dbReference type="ARBA" id="ARBA00022741"/>
    </source>
</evidence>
<proteinExistence type="inferred from homology"/>
<comment type="subunit">
    <text evidence="3">Homodimer or monomer when oxidized or reduced, respectively.</text>
</comment>
<dbReference type="NCBIfam" id="TIGR01436">
    <property type="entry name" value="glu_cys_lig_pln"/>
    <property type="match status" value="1"/>
</dbReference>
<evidence type="ECO:0000313" key="12">
    <source>
        <dbReference type="Proteomes" id="UP000181976"/>
    </source>
</evidence>
<evidence type="ECO:0000256" key="8">
    <source>
        <dbReference type="ARBA" id="ARBA00022946"/>
    </source>
</evidence>
<keyword evidence="9" id="KW-1015">Disulfide bond</keyword>
<dbReference type="eggNOG" id="COG3572">
    <property type="taxonomic scope" value="Bacteria"/>
</dbReference>
<dbReference type="STRING" id="385682.SAMN05444380_102157"/>
<dbReference type="EMBL" id="FONA01000002">
    <property type="protein sequence ID" value="SFD81604.1"/>
    <property type="molecule type" value="Genomic_DNA"/>
</dbReference>
<accession>A0A1I1VFA2</accession>
<dbReference type="RefSeq" id="WP_010528713.1">
    <property type="nucleotide sequence ID" value="NZ_AFSL01000095.1"/>
</dbReference>
<evidence type="ECO:0000256" key="4">
    <source>
        <dbReference type="ARBA" id="ARBA00022598"/>
    </source>
</evidence>
<dbReference type="AlphaFoldDB" id="A0A1I1VFA2"/>
<dbReference type="InterPro" id="IPR014746">
    <property type="entry name" value="Gln_synth/guanido_kin_cat_dom"/>
</dbReference>
<dbReference type="GO" id="GO:0005524">
    <property type="term" value="F:ATP binding"/>
    <property type="evidence" value="ECO:0007669"/>
    <property type="project" value="UniProtKB-UniRule"/>
</dbReference>
<dbReference type="OrthoDB" id="9780152at2"/>
<evidence type="ECO:0000256" key="10">
    <source>
        <dbReference type="PIRNR" id="PIRNR017901"/>
    </source>
</evidence>
<dbReference type="InParanoid" id="A0A1I1VFA2"/>
<dbReference type="Gene3D" id="3.30.590.20">
    <property type="match status" value="1"/>
</dbReference>
<comment type="similarity">
    <text evidence="2">Belongs to the carboxylate-amine ligase family. Glutamate--cysteine ligase type 2 subfamily.</text>
</comment>
<evidence type="ECO:0000256" key="9">
    <source>
        <dbReference type="ARBA" id="ARBA00023157"/>
    </source>
</evidence>
<keyword evidence="8" id="KW-0809">Transit peptide</keyword>
<evidence type="ECO:0000256" key="5">
    <source>
        <dbReference type="ARBA" id="ARBA00022684"/>
    </source>
</evidence>
<evidence type="ECO:0000313" key="11">
    <source>
        <dbReference type="EMBL" id="SFD81604.1"/>
    </source>
</evidence>
<dbReference type="InterPro" id="IPR011556">
    <property type="entry name" value="Glut_cys_lig_pln_type"/>
</dbReference>
<dbReference type="PANTHER" id="PTHR34378">
    <property type="entry name" value="GLUTAMATE--CYSTEINE LIGASE, CHLOROPLASTIC"/>
    <property type="match status" value="1"/>
</dbReference>
<keyword evidence="7 10" id="KW-0067">ATP-binding</keyword>
<dbReference type="InterPro" id="IPR006336">
    <property type="entry name" value="GCS2"/>
</dbReference>
<evidence type="ECO:0000256" key="2">
    <source>
        <dbReference type="ARBA" id="ARBA00010253"/>
    </source>
</evidence>
<comment type="catalytic activity">
    <reaction evidence="10">
        <text>L-cysteine + L-glutamate + ATP = gamma-L-glutamyl-L-cysteine + ADP + phosphate + H(+)</text>
        <dbReference type="Rhea" id="RHEA:13285"/>
        <dbReference type="ChEBI" id="CHEBI:15378"/>
        <dbReference type="ChEBI" id="CHEBI:29985"/>
        <dbReference type="ChEBI" id="CHEBI:30616"/>
        <dbReference type="ChEBI" id="CHEBI:35235"/>
        <dbReference type="ChEBI" id="CHEBI:43474"/>
        <dbReference type="ChEBI" id="CHEBI:58173"/>
        <dbReference type="ChEBI" id="CHEBI:456216"/>
        <dbReference type="EC" id="6.3.2.2"/>
    </reaction>
</comment>
<evidence type="ECO:0000256" key="3">
    <source>
        <dbReference type="ARBA" id="ARBA00011153"/>
    </source>
</evidence>
<dbReference type="InterPro" id="IPR035434">
    <property type="entry name" value="GCL_bact_plant"/>
</dbReference>
<keyword evidence="4 10" id="KW-0436">Ligase</keyword>
<reference evidence="11 12" key="1">
    <citation type="submission" date="2016-10" db="EMBL/GenBank/DDBJ databases">
        <authorList>
            <person name="de Groot N.N."/>
        </authorList>
    </citation>
    <scope>NUCLEOTIDE SEQUENCE [LARGE SCALE GENOMIC DNA]</scope>
    <source>
        <strain evidence="11 12">DSM 19012</strain>
    </source>
</reference>
<comment type="similarity">
    <text evidence="10">Belongs to the glutamate--cysteine ligase type 2 family. EgtA subfamily.</text>
</comment>
<dbReference type="EC" id="6.3.2.2" evidence="10"/>
<evidence type="ECO:0000256" key="1">
    <source>
        <dbReference type="ARBA" id="ARBA00005006"/>
    </source>
</evidence>
<dbReference type="GO" id="GO:0006750">
    <property type="term" value="P:glutathione biosynthetic process"/>
    <property type="evidence" value="ECO:0007669"/>
    <property type="project" value="UniProtKB-UniRule"/>
</dbReference>
<dbReference type="PIRSF" id="PIRSF017901">
    <property type="entry name" value="GCL"/>
    <property type="match status" value="1"/>
</dbReference>
<comment type="pathway">
    <text evidence="1">Sulfur metabolism; glutathione biosynthesis; glutathione from L-cysteine and L-glutamate: step 1/2.</text>
</comment>
<dbReference type="Proteomes" id="UP000181976">
    <property type="component" value="Unassembled WGS sequence"/>
</dbReference>
<organism evidence="11 12">
    <name type="scientific">Thermophagus xiamenensis</name>
    <dbReference type="NCBI Taxonomy" id="385682"/>
    <lineage>
        <taxon>Bacteria</taxon>
        <taxon>Pseudomonadati</taxon>
        <taxon>Bacteroidota</taxon>
        <taxon>Bacteroidia</taxon>
        <taxon>Marinilabiliales</taxon>
        <taxon>Marinilabiliaceae</taxon>
        <taxon>Thermophagus</taxon>
    </lineage>
</organism>
<protein>
    <recommendedName>
        <fullName evidence="10">Glutamate--cysteine ligase</fullName>
        <ecNumber evidence="10">6.3.2.2</ecNumber>
    </recommendedName>
</protein>
<dbReference type="PANTHER" id="PTHR34378:SF1">
    <property type="entry name" value="GLUTAMATE--CYSTEINE LIGASE, CHLOROPLASTIC"/>
    <property type="match status" value="1"/>
</dbReference>
<comment type="function">
    <text evidence="10">Catalyzes the synthesis of gamma-glutamylcysteine (gamma-GC).</text>
</comment>
<name>A0A1I1VFA2_9BACT</name>
<dbReference type="SUPFAM" id="SSF55931">
    <property type="entry name" value="Glutamine synthetase/guanido kinase"/>
    <property type="match status" value="1"/>
</dbReference>
<sequence>MKDKENIIELSNKNQLIEYFERGSKQPEQWGIGTEHEKFLYNKQTLKRLGYDTHPGIRQILKLFQEKGWKPLFENENLIGLTKDGASISLEPGGQFELSGKNFHNIHQTYCETRRHFEDLSLLCREMGVISVALGFDPISKSEDIYWMPKERYRIMKAYMPTKGDLGHDMMTRTATIQVNLDYSCEKDMIQKMRVSQALQPVVTALFANSPFSEGKPNGYLSYRAHIWNHTDPDRCGFLPFLFEDDFGFERWVDYLLDIPMYFIIRDGKYLNCNNITFRAFLNGQHKLKPTLNDWETHVSTVFPDVRLKKYIEMRGADASCVSHIAALSAFWVGLLYDQEALDEAYSIIKQWDLLSIKKLREMVPVKALHAATNELNARNIASKILKISAEGLSRRARKLDIDNEDRYLWPIMEIADSGITQAEKILHKYKNEWNGDFSKLMECMPQEEPSSH</sequence>
<dbReference type="Pfam" id="PF04107">
    <property type="entry name" value="GCS2"/>
    <property type="match status" value="1"/>
</dbReference>
<keyword evidence="5" id="KW-0317">Glutathione biosynthesis</keyword>
<dbReference type="GO" id="GO:0004357">
    <property type="term" value="F:glutamate-cysteine ligase activity"/>
    <property type="evidence" value="ECO:0007669"/>
    <property type="project" value="UniProtKB-UniRule"/>
</dbReference>
<keyword evidence="6 10" id="KW-0547">Nucleotide-binding</keyword>
<evidence type="ECO:0000256" key="7">
    <source>
        <dbReference type="ARBA" id="ARBA00022840"/>
    </source>
</evidence>
<keyword evidence="12" id="KW-1185">Reference proteome</keyword>